<feature type="non-terminal residue" evidence="1">
    <location>
        <position position="105"/>
    </location>
</feature>
<name>A0ACA9NTI2_9GLOM</name>
<comment type="caution">
    <text evidence="1">The sequence shown here is derived from an EMBL/GenBank/DDBJ whole genome shotgun (WGS) entry which is preliminary data.</text>
</comment>
<keyword evidence="2" id="KW-1185">Reference proteome</keyword>
<dbReference type="Proteomes" id="UP000789920">
    <property type="component" value="Unassembled WGS sequence"/>
</dbReference>
<organism evidence="1 2">
    <name type="scientific">Racocetra persica</name>
    <dbReference type="NCBI Taxonomy" id="160502"/>
    <lineage>
        <taxon>Eukaryota</taxon>
        <taxon>Fungi</taxon>
        <taxon>Fungi incertae sedis</taxon>
        <taxon>Mucoromycota</taxon>
        <taxon>Glomeromycotina</taxon>
        <taxon>Glomeromycetes</taxon>
        <taxon>Diversisporales</taxon>
        <taxon>Gigasporaceae</taxon>
        <taxon>Racocetra</taxon>
    </lineage>
</organism>
<gene>
    <name evidence="1" type="ORF">RPERSI_LOCUS8915</name>
</gene>
<proteinExistence type="predicted"/>
<dbReference type="EMBL" id="CAJVQC010016443">
    <property type="protein sequence ID" value="CAG8676522.1"/>
    <property type="molecule type" value="Genomic_DNA"/>
</dbReference>
<feature type="non-terminal residue" evidence="1">
    <location>
        <position position="1"/>
    </location>
</feature>
<sequence length="105" mass="12066">RLFCGQSFWCWKGIRQEKLQFVNDSNELLINSSFIHTDIYIIAEENENQFALKYTDESAETESNPMKNTNPVNTDSEDISADMESISVEDNHDVNSDIDTEPLDN</sequence>
<accession>A0ACA9NTI2</accession>
<evidence type="ECO:0000313" key="1">
    <source>
        <dbReference type="EMBL" id="CAG8676522.1"/>
    </source>
</evidence>
<reference evidence="1" key="1">
    <citation type="submission" date="2021-06" db="EMBL/GenBank/DDBJ databases">
        <authorList>
            <person name="Kallberg Y."/>
            <person name="Tangrot J."/>
            <person name="Rosling A."/>
        </authorList>
    </citation>
    <scope>NUCLEOTIDE SEQUENCE</scope>
    <source>
        <strain evidence="1">MA461A</strain>
    </source>
</reference>
<evidence type="ECO:0000313" key="2">
    <source>
        <dbReference type="Proteomes" id="UP000789920"/>
    </source>
</evidence>
<protein>
    <submittedName>
        <fullName evidence="1">13706_t:CDS:1</fullName>
    </submittedName>
</protein>